<sequence>MPLKSELMTFVLKILLAALVALAAADLVFSTVYMMDEELFRERLVAVYGFVDSVSAVLYIIIIVVYLIWIYRVHMDLNRLYLQYPRTPGSALACMLIPVYNLYGQPSTFRLIGSHYQRTAALRKTGQWIQGLAVPLVIIMSASNVLGRFVANADEIPGSILFASSLITFVTYSLFLALCLLVSKGLIGVQERIADEPATELTPKLIQEPPFVLKS</sequence>
<organism evidence="3 4">
    <name type="scientific">Paenibacillus glycinis</name>
    <dbReference type="NCBI Taxonomy" id="2697035"/>
    <lineage>
        <taxon>Bacteria</taxon>
        <taxon>Bacillati</taxon>
        <taxon>Bacillota</taxon>
        <taxon>Bacilli</taxon>
        <taxon>Bacillales</taxon>
        <taxon>Paenibacillaceae</taxon>
        <taxon>Paenibacillus</taxon>
    </lineage>
</organism>
<feature type="transmembrane region" description="Helical" evidence="1">
    <location>
        <begin position="159"/>
        <end position="182"/>
    </location>
</feature>
<feature type="domain" description="DUF4328" evidence="2">
    <location>
        <begin position="46"/>
        <end position="105"/>
    </location>
</feature>
<keyword evidence="1" id="KW-1133">Transmembrane helix</keyword>
<protein>
    <submittedName>
        <fullName evidence="3">DUF4328 domain-containing protein</fullName>
    </submittedName>
</protein>
<dbReference type="Pfam" id="PF14219">
    <property type="entry name" value="DUF4328"/>
    <property type="match status" value="1"/>
</dbReference>
<evidence type="ECO:0000313" key="3">
    <source>
        <dbReference type="EMBL" id="NBD27179.1"/>
    </source>
</evidence>
<keyword evidence="1" id="KW-0472">Membrane</keyword>
<evidence type="ECO:0000259" key="2">
    <source>
        <dbReference type="Pfam" id="PF14219"/>
    </source>
</evidence>
<comment type="caution">
    <text evidence="3">The sequence shown here is derived from an EMBL/GenBank/DDBJ whole genome shotgun (WGS) entry which is preliminary data.</text>
</comment>
<dbReference type="RefSeq" id="WP_161746195.1">
    <property type="nucleotide sequence ID" value="NZ_JAAAMV010000025.1"/>
</dbReference>
<gene>
    <name evidence="3" type="ORF">GT019_25175</name>
</gene>
<keyword evidence="4" id="KW-1185">Reference proteome</keyword>
<name>A0ABW9XY28_9BACL</name>
<dbReference type="EMBL" id="JAAAMV010000025">
    <property type="protein sequence ID" value="NBD27179.1"/>
    <property type="molecule type" value="Genomic_DNA"/>
</dbReference>
<evidence type="ECO:0000256" key="1">
    <source>
        <dbReference type="SAM" id="Phobius"/>
    </source>
</evidence>
<reference evidence="3 4" key="1">
    <citation type="submission" date="2020-01" db="EMBL/GenBank/DDBJ databases">
        <title>Paenibacillus soybeanensis sp. nov. isolated from the nodules of soybean (Glycine max(L.) Merr).</title>
        <authorList>
            <person name="Wang H."/>
        </authorList>
    </citation>
    <scope>NUCLEOTIDE SEQUENCE [LARGE SCALE GENOMIC DNA]</scope>
    <source>
        <strain evidence="3 4">T1</strain>
    </source>
</reference>
<proteinExistence type="predicted"/>
<evidence type="ECO:0000313" key="4">
    <source>
        <dbReference type="Proteomes" id="UP000665561"/>
    </source>
</evidence>
<dbReference type="Proteomes" id="UP000665561">
    <property type="component" value="Unassembled WGS sequence"/>
</dbReference>
<keyword evidence="1" id="KW-0812">Transmembrane</keyword>
<feature type="transmembrane region" description="Helical" evidence="1">
    <location>
        <begin position="46"/>
        <end position="71"/>
    </location>
</feature>
<dbReference type="InterPro" id="IPR025565">
    <property type="entry name" value="DUF4328"/>
</dbReference>
<accession>A0ABW9XY28</accession>
<feature type="transmembrane region" description="Helical" evidence="1">
    <location>
        <begin position="128"/>
        <end position="147"/>
    </location>
</feature>